<accession>A0A1H6M185</accession>
<dbReference type="EMBL" id="CVUD02000254">
    <property type="protein sequence ID" value="SEH94931.1"/>
    <property type="molecule type" value="Genomic_DNA"/>
</dbReference>
<dbReference type="STRING" id="235205.BAZSYMB_SCAFFOLD00011_21"/>
<dbReference type="AlphaFoldDB" id="A0A1H6M185"/>
<reference evidence="2" key="1">
    <citation type="submission" date="2016-06" db="EMBL/GenBank/DDBJ databases">
        <authorList>
            <person name="Petersen J."/>
            <person name="Sayavedra L."/>
        </authorList>
    </citation>
    <scope>NUCLEOTIDE SEQUENCE [LARGE SCALE GENOMIC DNA]</scope>
    <source>
        <strain evidence="2">BazSymB</strain>
    </source>
</reference>
<gene>
    <name evidence="1" type="ORF">BAZSYMB_SCAFFOLD00011_21</name>
</gene>
<protein>
    <submittedName>
        <fullName evidence="1">Uncharacterized protein</fullName>
    </submittedName>
</protein>
<name>A0A1H6M185_9GAMM</name>
<evidence type="ECO:0000313" key="2">
    <source>
        <dbReference type="Proteomes" id="UP000198559"/>
    </source>
</evidence>
<evidence type="ECO:0000313" key="1">
    <source>
        <dbReference type="EMBL" id="SEH94931.1"/>
    </source>
</evidence>
<dbReference type="Proteomes" id="UP000198559">
    <property type="component" value="Unassembled WGS sequence"/>
</dbReference>
<sequence length="36" mass="4258">MHSLIQIFRKTLTSINFKFFLKLNLTKPVVLLIENP</sequence>
<organism evidence="1 2">
    <name type="scientific">Bathymodiolus azoricus thioautotrophic gill symbiont</name>
    <dbReference type="NCBI Taxonomy" id="235205"/>
    <lineage>
        <taxon>Bacteria</taxon>
        <taxon>Pseudomonadati</taxon>
        <taxon>Pseudomonadota</taxon>
        <taxon>Gammaproteobacteria</taxon>
        <taxon>sulfur-oxidizing symbionts</taxon>
    </lineage>
</organism>
<proteinExistence type="predicted"/>